<dbReference type="InterPro" id="IPR002213">
    <property type="entry name" value="UDP_glucos_trans"/>
</dbReference>
<dbReference type="Proteomes" id="UP000182719">
    <property type="component" value="Unassembled WGS sequence"/>
</dbReference>
<gene>
    <name evidence="3" type="ORF">SAMN05444354_104160</name>
</gene>
<dbReference type="SUPFAM" id="SSF53756">
    <property type="entry name" value="UDP-Glycosyltransferase/glycogen phosphorylase"/>
    <property type="match status" value="1"/>
</dbReference>
<dbReference type="CDD" id="cd03784">
    <property type="entry name" value="GT1_Gtf-like"/>
    <property type="match status" value="1"/>
</dbReference>
<name>A0A1H7MYB2_STIAU</name>
<dbReference type="InterPro" id="IPR050271">
    <property type="entry name" value="UDP-glycosyltransferase"/>
</dbReference>
<dbReference type="Pfam" id="PF00201">
    <property type="entry name" value="UDPGT"/>
    <property type="match status" value="1"/>
</dbReference>
<proteinExistence type="predicted"/>
<organism evidence="3 4">
    <name type="scientific">Stigmatella aurantiaca</name>
    <dbReference type="NCBI Taxonomy" id="41"/>
    <lineage>
        <taxon>Bacteria</taxon>
        <taxon>Pseudomonadati</taxon>
        <taxon>Myxococcota</taxon>
        <taxon>Myxococcia</taxon>
        <taxon>Myxococcales</taxon>
        <taxon>Cystobacterineae</taxon>
        <taxon>Archangiaceae</taxon>
        <taxon>Stigmatella</taxon>
    </lineage>
</organism>
<dbReference type="GO" id="GO:0008194">
    <property type="term" value="F:UDP-glycosyltransferase activity"/>
    <property type="evidence" value="ECO:0007669"/>
    <property type="project" value="InterPro"/>
</dbReference>
<dbReference type="OrthoDB" id="139086at2"/>
<accession>A0A1H7MYB2</accession>
<reference evidence="4" key="1">
    <citation type="submission" date="2016-10" db="EMBL/GenBank/DDBJ databases">
        <authorList>
            <person name="Varghese N."/>
            <person name="Submissions S."/>
        </authorList>
    </citation>
    <scope>NUCLEOTIDE SEQUENCE [LARGE SCALE GENOMIC DNA]</scope>
    <source>
        <strain evidence="4">DSM 17044</strain>
    </source>
</reference>
<dbReference type="PANTHER" id="PTHR48043:SF145">
    <property type="entry name" value="FI06409P-RELATED"/>
    <property type="match status" value="1"/>
</dbReference>
<evidence type="ECO:0000313" key="3">
    <source>
        <dbReference type="EMBL" id="SEL16336.1"/>
    </source>
</evidence>
<evidence type="ECO:0000313" key="4">
    <source>
        <dbReference type="Proteomes" id="UP000182719"/>
    </source>
</evidence>
<keyword evidence="1" id="KW-0328">Glycosyltransferase</keyword>
<sequence>MATILIAPLPVPSHVNSSLRIARSLQKRGHRVIYLGIPEIEEELRAEGFEFSAVFGDIFPRGKIAELRVTSAKLRGLRLLWFLRGQIREINKVFRRMVEGELDEHFARLRPALLICDEKLRHLSVIAHGLGIPVLQLNGTIPPELIPAKPGTPRGPGRGDVIPGEKLLMALGLVPRLNPTLVQLARKHGYPLKTTPRGQPVLDRSLSPELLLCPREFAEVGGQSAPGEYLYLEPCIDLERREAEFPWERLRDDRLLVLFALGTLADGSKLNRRLLEAGFAAAAQRPEWQFVIAVGSTGDPAAFKVPPNVIAVKVAPQLGLLRKAAVMVNHAGTNSVKECIYFGVPMVSIPLQFDQPDIGRLVEHHGVGRTLPPPEVTADRLIAALEEVVRNPAYKRACEALRLHFLQAEASWGAAGPIEEFLTRRTAAPL</sequence>
<keyword evidence="2 3" id="KW-0808">Transferase</keyword>
<dbReference type="RefSeq" id="WP_075006214.1">
    <property type="nucleotide sequence ID" value="NZ_FOAP01000004.1"/>
</dbReference>
<evidence type="ECO:0000256" key="2">
    <source>
        <dbReference type="ARBA" id="ARBA00022679"/>
    </source>
</evidence>
<dbReference type="EMBL" id="FOAP01000004">
    <property type="protein sequence ID" value="SEL16336.1"/>
    <property type="molecule type" value="Genomic_DNA"/>
</dbReference>
<dbReference type="PANTHER" id="PTHR48043">
    <property type="entry name" value="EG:EG0003.4 PROTEIN-RELATED"/>
    <property type="match status" value="1"/>
</dbReference>
<protein>
    <submittedName>
        <fullName evidence="3">Glycosyltransferase, MGT family</fullName>
    </submittedName>
</protein>
<dbReference type="AlphaFoldDB" id="A0A1H7MYB2"/>
<keyword evidence="4" id="KW-1185">Reference proteome</keyword>
<dbReference type="Gene3D" id="3.40.50.2000">
    <property type="entry name" value="Glycogen Phosphorylase B"/>
    <property type="match status" value="2"/>
</dbReference>
<evidence type="ECO:0000256" key="1">
    <source>
        <dbReference type="ARBA" id="ARBA00022676"/>
    </source>
</evidence>